<proteinExistence type="predicted"/>
<sequence>MNLGSVFFVSPLGQCPHTIFAPHPAFLLPLAPLSRGSANSYPSHLIVLRPVDRRRGVLVGEKTRCEPCSQPTIFLSFPGR</sequence>
<dbReference type="RefSeq" id="XP_060316324.1">
    <property type="nucleotide sequence ID" value="XM_060452366.1"/>
</dbReference>
<reference evidence="1 2" key="1">
    <citation type="submission" date="2016-10" db="EMBL/GenBank/DDBJ databases">
        <title>The genome sequence of Colletotrichum fioriniae PJ7.</title>
        <authorList>
            <person name="Baroncelli R."/>
        </authorList>
    </citation>
    <scope>NUCLEOTIDE SEQUENCE [LARGE SCALE GENOMIC DNA]</scope>
    <source>
        <strain evidence="1 2">IMI 309622</strain>
    </source>
</reference>
<accession>A0AAI9Z2E7</accession>
<organism evidence="1 2">
    <name type="scientific">Colletotrichum costaricense</name>
    <dbReference type="NCBI Taxonomy" id="1209916"/>
    <lineage>
        <taxon>Eukaryota</taxon>
        <taxon>Fungi</taxon>
        <taxon>Dikarya</taxon>
        <taxon>Ascomycota</taxon>
        <taxon>Pezizomycotina</taxon>
        <taxon>Sordariomycetes</taxon>
        <taxon>Hypocreomycetidae</taxon>
        <taxon>Glomerellales</taxon>
        <taxon>Glomerellaceae</taxon>
        <taxon>Colletotrichum</taxon>
        <taxon>Colletotrichum acutatum species complex</taxon>
    </lineage>
</organism>
<dbReference type="Proteomes" id="UP001240678">
    <property type="component" value="Unassembled WGS sequence"/>
</dbReference>
<dbReference type="AlphaFoldDB" id="A0AAI9Z2E7"/>
<evidence type="ECO:0000313" key="2">
    <source>
        <dbReference type="Proteomes" id="UP001240678"/>
    </source>
</evidence>
<keyword evidence="2" id="KW-1185">Reference proteome</keyword>
<evidence type="ECO:0000313" key="1">
    <source>
        <dbReference type="EMBL" id="KAK1532201.1"/>
    </source>
</evidence>
<comment type="caution">
    <text evidence="1">The sequence shown here is derived from an EMBL/GenBank/DDBJ whole genome shotgun (WGS) entry which is preliminary data.</text>
</comment>
<gene>
    <name evidence="1" type="ORF">CCOS01_04184</name>
</gene>
<dbReference type="EMBL" id="MOOE01000004">
    <property type="protein sequence ID" value="KAK1532201.1"/>
    <property type="molecule type" value="Genomic_DNA"/>
</dbReference>
<name>A0AAI9Z2E7_9PEZI</name>
<protein>
    <submittedName>
        <fullName evidence="1">Uncharacterized protein</fullName>
    </submittedName>
</protein>
<dbReference type="GeneID" id="85335913"/>